<feature type="compositionally biased region" description="Basic and acidic residues" evidence="1">
    <location>
        <begin position="153"/>
        <end position="179"/>
    </location>
</feature>
<protein>
    <submittedName>
        <fullName evidence="2">Uncharacterized protein</fullName>
    </submittedName>
</protein>
<gene>
    <name evidence="2" type="ORF">PFISCL1PPCAC_3524</name>
</gene>
<feature type="region of interest" description="Disordered" evidence="1">
    <location>
        <begin position="116"/>
        <end position="179"/>
    </location>
</feature>
<sequence length="179" mass="19851">MPDQREMRVSYQEQRPAVTPVLRPAILKGDKRVVRGVYQIGEQHHRVTASHRCQNRVHRRAHLPPREHDDVAEVGHRSDQTEDDGEVGVDGVVCSLHSLEKNVDGALIGQLQDDGATGVRVHSPSSLSSLTSKARVGGSTGRDAESGCFGEAASRDQRRSHSFERRRREAHPRGEEEEG</sequence>
<evidence type="ECO:0000313" key="2">
    <source>
        <dbReference type="EMBL" id="GMT12227.1"/>
    </source>
</evidence>
<evidence type="ECO:0000256" key="1">
    <source>
        <dbReference type="SAM" id="MobiDB-lite"/>
    </source>
</evidence>
<organism evidence="2 3">
    <name type="scientific">Pristionchus fissidentatus</name>
    <dbReference type="NCBI Taxonomy" id="1538716"/>
    <lineage>
        <taxon>Eukaryota</taxon>
        <taxon>Metazoa</taxon>
        <taxon>Ecdysozoa</taxon>
        <taxon>Nematoda</taxon>
        <taxon>Chromadorea</taxon>
        <taxon>Rhabditida</taxon>
        <taxon>Rhabditina</taxon>
        <taxon>Diplogasteromorpha</taxon>
        <taxon>Diplogasteroidea</taxon>
        <taxon>Neodiplogasteridae</taxon>
        <taxon>Pristionchus</taxon>
    </lineage>
</organism>
<dbReference type="Proteomes" id="UP001432322">
    <property type="component" value="Unassembled WGS sequence"/>
</dbReference>
<feature type="non-terminal residue" evidence="2">
    <location>
        <position position="179"/>
    </location>
</feature>
<proteinExistence type="predicted"/>
<name>A0AAV5V049_9BILA</name>
<dbReference type="EMBL" id="BTSY01000001">
    <property type="protein sequence ID" value="GMT12227.1"/>
    <property type="molecule type" value="Genomic_DNA"/>
</dbReference>
<dbReference type="AlphaFoldDB" id="A0AAV5V049"/>
<keyword evidence="3" id="KW-1185">Reference proteome</keyword>
<accession>A0AAV5V049</accession>
<reference evidence="2" key="1">
    <citation type="submission" date="2023-10" db="EMBL/GenBank/DDBJ databases">
        <title>Genome assembly of Pristionchus species.</title>
        <authorList>
            <person name="Yoshida K."/>
            <person name="Sommer R.J."/>
        </authorList>
    </citation>
    <scope>NUCLEOTIDE SEQUENCE</scope>
    <source>
        <strain evidence="2">RS5133</strain>
    </source>
</reference>
<evidence type="ECO:0000313" key="3">
    <source>
        <dbReference type="Proteomes" id="UP001432322"/>
    </source>
</evidence>
<feature type="compositionally biased region" description="Low complexity" evidence="1">
    <location>
        <begin position="123"/>
        <end position="132"/>
    </location>
</feature>
<comment type="caution">
    <text evidence="2">The sequence shown here is derived from an EMBL/GenBank/DDBJ whole genome shotgun (WGS) entry which is preliminary data.</text>
</comment>